<keyword evidence="2" id="KW-0645">Protease</keyword>
<evidence type="ECO:0000256" key="2">
    <source>
        <dbReference type="ARBA" id="ARBA00022670"/>
    </source>
</evidence>
<dbReference type="AlphaFoldDB" id="A0A1Z3CFW4"/>
<comment type="similarity">
    <text evidence="1">Belongs to the peptidase S9C family.</text>
</comment>
<evidence type="ECO:0000313" key="6">
    <source>
        <dbReference type="Proteomes" id="UP000196759"/>
    </source>
</evidence>
<protein>
    <submittedName>
        <fullName evidence="5">S9 family peptidase</fullName>
    </submittedName>
</protein>
<dbReference type="Proteomes" id="UP000196759">
    <property type="component" value="Chromosome"/>
</dbReference>
<evidence type="ECO:0000256" key="1">
    <source>
        <dbReference type="ARBA" id="ARBA00010040"/>
    </source>
</evidence>
<dbReference type="SUPFAM" id="SSF82171">
    <property type="entry name" value="DPP6 N-terminal domain-like"/>
    <property type="match status" value="1"/>
</dbReference>
<organism evidence="5 6">
    <name type="scientific">Fusobacterium nucleatum subsp. polymorphum</name>
    <name type="common">Fusobacterium polymorphum</name>
    <dbReference type="NCBI Taxonomy" id="76857"/>
    <lineage>
        <taxon>Bacteria</taxon>
        <taxon>Fusobacteriati</taxon>
        <taxon>Fusobacteriota</taxon>
        <taxon>Fusobacteriia</taxon>
        <taxon>Fusobacteriales</taxon>
        <taxon>Fusobacteriaceae</taxon>
        <taxon>Fusobacterium</taxon>
    </lineage>
</organism>
<evidence type="ECO:0000259" key="4">
    <source>
        <dbReference type="Pfam" id="PF00326"/>
    </source>
</evidence>
<dbReference type="Pfam" id="PF00326">
    <property type="entry name" value="Peptidase_S9"/>
    <property type="match status" value="1"/>
</dbReference>
<keyword evidence="6" id="KW-1185">Reference proteome</keyword>
<dbReference type="SUPFAM" id="SSF53474">
    <property type="entry name" value="alpha/beta-Hydrolases"/>
    <property type="match status" value="1"/>
</dbReference>
<gene>
    <name evidence="5" type="ORF">CBG50_03710</name>
</gene>
<dbReference type="GO" id="GO:0004252">
    <property type="term" value="F:serine-type endopeptidase activity"/>
    <property type="evidence" value="ECO:0007669"/>
    <property type="project" value="TreeGrafter"/>
</dbReference>
<keyword evidence="3" id="KW-0378">Hydrolase</keyword>
<dbReference type="InterPro" id="IPR001375">
    <property type="entry name" value="Peptidase_S9_cat"/>
</dbReference>
<dbReference type="EMBL" id="CP021934">
    <property type="protein sequence ID" value="ASC02481.1"/>
    <property type="molecule type" value="Genomic_DNA"/>
</dbReference>
<proteinExistence type="inferred from homology"/>
<dbReference type="PANTHER" id="PTHR42776:SF27">
    <property type="entry name" value="DIPEPTIDYL PEPTIDASE FAMILY MEMBER 6"/>
    <property type="match status" value="1"/>
</dbReference>
<dbReference type="FunFam" id="3.40.50.1820:FF:000028">
    <property type="entry name" value="S9 family peptidase"/>
    <property type="match status" value="1"/>
</dbReference>
<dbReference type="RefSeq" id="WP_088336920.1">
    <property type="nucleotide sequence ID" value="NZ_CP021934.1"/>
</dbReference>
<accession>A0A1Z3CFW4</accession>
<feature type="domain" description="Peptidase S9 prolyl oligopeptidase catalytic" evidence="4">
    <location>
        <begin position="453"/>
        <end position="660"/>
    </location>
</feature>
<dbReference type="GO" id="GO:0006508">
    <property type="term" value="P:proteolysis"/>
    <property type="evidence" value="ECO:0007669"/>
    <property type="project" value="UniProtKB-KW"/>
</dbReference>
<dbReference type="PANTHER" id="PTHR42776">
    <property type="entry name" value="SERINE PEPTIDASE S9 FAMILY MEMBER"/>
    <property type="match status" value="1"/>
</dbReference>
<reference evidence="5 6" key="1">
    <citation type="submission" date="2017-06" db="EMBL/GenBank/DDBJ databases">
        <title>Draft genome sequence of Fusobacterium nucleatum subsp. polymorphum KCOM 1260 (=ChDC F218).</title>
        <authorList>
            <person name="Kook J.-K."/>
            <person name="Park S.-N."/>
            <person name="Lim Y.K."/>
            <person name="Roh H."/>
        </authorList>
    </citation>
    <scope>NUCLEOTIDE SEQUENCE [LARGE SCALE GENOMIC DNA]</scope>
    <source>
        <strain evidence="6">KCOM 1260 (ChDC F218)</strain>
    </source>
</reference>
<evidence type="ECO:0000313" key="5">
    <source>
        <dbReference type="EMBL" id="ASC02481.1"/>
    </source>
</evidence>
<dbReference type="Gene3D" id="3.40.50.1820">
    <property type="entry name" value="alpha/beta hydrolase"/>
    <property type="match status" value="1"/>
</dbReference>
<evidence type="ECO:0000256" key="3">
    <source>
        <dbReference type="ARBA" id="ARBA00022801"/>
    </source>
</evidence>
<name>A0A1Z3CFW4_FUSNP</name>
<dbReference type="InterPro" id="IPR029058">
    <property type="entry name" value="AB_hydrolase_fold"/>
</dbReference>
<sequence length="661" mass="76845">MENLKLDSFLEYRFLSNLDFNSDGSNLAFSISEADLENNSYKHFIYSLDTKNKEIKKLTHSGKEKNSLWLNNNTILFSADRDKDIEEKKKVGETWTIFYALDIKNGGEAYEYMRMAVDVTEIKIIDENNFILTADFDNNSLNLNDLKGEEREKVIKQIEENKDYEVLDEIPFWSNGNGFRNKKRNRLYHFDKLNNKLTPISDEYTNIEAFNIKENKVVFTGRTYKDKQGLTARLWTYDVKNNKLETIIPDNLYDISYANFIEDKIICALSDMKEYGINENHKIYLIDSNKNINLLYENDTWLACTVGSDCRLGGGKSFKVVGNKLYFLSTIADSVHLSSLDTNGKVEVLSSENGSIDFFDIANNEIYYVGMRNYTLQEIYKLENNSSVKLSSFNEEINKKYKISKPEVFDFTTNGDTTKGFVIYPIDYDKNKTYPAILDIHGGPKTVYGDIYYHEMQVWANMGYFVIFTNPHGSDGYGNKFADIRGKYGTIDYEDLMNFTDYVLEKYPIDKSRVGVTGGSYGGYMTNWIIGHTDRFKCAASQRSISNWISKFGTTDIGYYFNADQNQATPWINHDKLWWHSPLKYADKAKTPTLFIHSEEDYRCWLAEGLQMFTALKYHGVEARLCMFRGENHELSRSGKPKHRIRRLTEITNWFEKYLKQ</sequence>